<keyword evidence="3" id="KW-1185">Reference proteome</keyword>
<sequence length="62" mass="7154">MNHIEHCKAQAEKARTDAQSTSLDNVRDRCLRSMAVWLDMADRAERIAEERAHREAGKVPFM</sequence>
<proteinExistence type="predicted"/>
<protein>
    <submittedName>
        <fullName evidence="2">Uncharacterized protein</fullName>
    </submittedName>
</protein>
<dbReference type="EMBL" id="JACIJP010000004">
    <property type="protein sequence ID" value="MBB6124967.1"/>
    <property type="molecule type" value="Genomic_DNA"/>
</dbReference>
<name>A0A841J2C5_9SPHN</name>
<comment type="caution">
    <text evidence="2">The sequence shown here is derived from an EMBL/GenBank/DDBJ whole genome shotgun (WGS) entry which is preliminary data.</text>
</comment>
<evidence type="ECO:0000256" key="1">
    <source>
        <dbReference type="SAM" id="MobiDB-lite"/>
    </source>
</evidence>
<accession>A0A841J2C5</accession>
<evidence type="ECO:0000313" key="3">
    <source>
        <dbReference type="Proteomes" id="UP000552700"/>
    </source>
</evidence>
<dbReference type="RefSeq" id="WP_184081252.1">
    <property type="nucleotide sequence ID" value="NZ_JACIJP010000004.1"/>
</dbReference>
<feature type="compositionally biased region" description="Basic and acidic residues" evidence="1">
    <location>
        <begin position="1"/>
        <end position="16"/>
    </location>
</feature>
<gene>
    <name evidence="2" type="ORF">FHS92_002720</name>
</gene>
<reference evidence="2 3" key="1">
    <citation type="submission" date="2020-08" db="EMBL/GenBank/DDBJ databases">
        <title>Genomic Encyclopedia of Type Strains, Phase IV (KMG-IV): sequencing the most valuable type-strain genomes for metagenomic binning, comparative biology and taxonomic classification.</title>
        <authorList>
            <person name="Goeker M."/>
        </authorList>
    </citation>
    <scope>NUCLEOTIDE SEQUENCE [LARGE SCALE GENOMIC DNA]</scope>
    <source>
        <strain evidence="2 3">DSM 102255</strain>
    </source>
</reference>
<feature type="region of interest" description="Disordered" evidence="1">
    <location>
        <begin position="1"/>
        <end position="24"/>
    </location>
</feature>
<evidence type="ECO:0000313" key="2">
    <source>
        <dbReference type="EMBL" id="MBB6124967.1"/>
    </source>
</evidence>
<organism evidence="2 3">
    <name type="scientific">Sphingobium subterraneum</name>
    <dbReference type="NCBI Taxonomy" id="627688"/>
    <lineage>
        <taxon>Bacteria</taxon>
        <taxon>Pseudomonadati</taxon>
        <taxon>Pseudomonadota</taxon>
        <taxon>Alphaproteobacteria</taxon>
        <taxon>Sphingomonadales</taxon>
        <taxon>Sphingomonadaceae</taxon>
        <taxon>Sphingobium</taxon>
    </lineage>
</organism>
<dbReference type="Proteomes" id="UP000552700">
    <property type="component" value="Unassembled WGS sequence"/>
</dbReference>
<dbReference type="AlphaFoldDB" id="A0A841J2C5"/>